<evidence type="ECO:0000256" key="5">
    <source>
        <dbReference type="PIRSR" id="PIRSR602480-1"/>
    </source>
</evidence>
<protein>
    <recommendedName>
        <fullName evidence="6">Phospho-2-dehydro-3-deoxyheptonate aldolase</fullName>
        <ecNumber evidence="6">2.5.1.54</ecNumber>
    </recommendedName>
</protein>
<keyword evidence="5" id="KW-0104">Cadmium</keyword>
<comment type="subcellular location">
    <subcellularLocation>
        <location evidence="6">Plastid</location>
        <location evidence="6">Chloroplast</location>
    </subcellularLocation>
</comment>
<keyword evidence="5" id="KW-0170">Cobalt</keyword>
<dbReference type="PANTHER" id="PTHR21337:SF0">
    <property type="entry name" value="PHOSPHO-2-DEHYDRO-3-DEOXYHEPTONATE ALDOLASE"/>
    <property type="match status" value="1"/>
</dbReference>
<evidence type="ECO:0000313" key="9">
    <source>
        <dbReference type="Proteomes" id="UP000053144"/>
    </source>
</evidence>
<dbReference type="STRING" id="3914.A0A0L9TGD7"/>
<dbReference type="Pfam" id="PF01474">
    <property type="entry name" value="DAHP_synth_2"/>
    <property type="match status" value="2"/>
</dbReference>
<gene>
    <name evidence="8" type="ORF">LR48_Vigan738s001300</name>
</gene>
<evidence type="ECO:0000256" key="7">
    <source>
        <dbReference type="SAM" id="MobiDB-lite"/>
    </source>
</evidence>
<dbReference type="EMBL" id="KQ258513">
    <property type="protein sequence ID" value="KOM29648.1"/>
    <property type="molecule type" value="Genomic_DNA"/>
</dbReference>
<keyword evidence="1 6" id="KW-0028">Amino-acid biosynthesis</keyword>
<keyword evidence="6" id="KW-0150">Chloroplast</keyword>
<comment type="catalytic activity">
    <reaction evidence="4 6">
        <text>D-erythrose 4-phosphate + phosphoenolpyruvate + H2O = 7-phospho-2-dehydro-3-deoxy-D-arabino-heptonate + phosphate</text>
        <dbReference type="Rhea" id="RHEA:14717"/>
        <dbReference type="ChEBI" id="CHEBI:15377"/>
        <dbReference type="ChEBI" id="CHEBI:16897"/>
        <dbReference type="ChEBI" id="CHEBI:43474"/>
        <dbReference type="ChEBI" id="CHEBI:58394"/>
        <dbReference type="ChEBI" id="CHEBI:58702"/>
        <dbReference type="EC" id="2.5.1.54"/>
    </reaction>
</comment>
<dbReference type="Pfam" id="PF00201">
    <property type="entry name" value="UDPGT"/>
    <property type="match status" value="1"/>
</dbReference>
<dbReference type="GO" id="GO:0009423">
    <property type="term" value="P:chorismate biosynthetic process"/>
    <property type="evidence" value="ECO:0007669"/>
    <property type="project" value="UniProtKB-UniPathway"/>
</dbReference>
<dbReference type="EC" id="2.5.1.54" evidence="6"/>
<accession>A0A0L9TGD7</accession>
<feature type="region of interest" description="Disordered" evidence="7">
    <location>
        <begin position="214"/>
        <end position="233"/>
    </location>
</feature>
<evidence type="ECO:0000256" key="2">
    <source>
        <dbReference type="ARBA" id="ARBA00022679"/>
    </source>
</evidence>
<reference evidence="9" key="1">
    <citation type="journal article" date="2015" name="Proc. Natl. Acad. Sci. U.S.A.">
        <title>Genome sequencing of adzuki bean (Vigna angularis) provides insight into high starch and low fat accumulation and domestication.</title>
        <authorList>
            <person name="Yang K."/>
            <person name="Tian Z."/>
            <person name="Chen C."/>
            <person name="Luo L."/>
            <person name="Zhao B."/>
            <person name="Wang Z."/>
            <person name="Yu L."/>
            <person name="Li Y."/>
            <person name="Sun Y."/>
            <person name="Li W."/>
            <person name="Chen Y."/>
            <person name="Li Y."/>
            <person name="Zhang Y."/>
            <person name="Ai D."/>
            <person name="Zhao J."/>
            <person name="Shang C."/>
            <person name="Ma Y."/>
            <person name="Wu B."/>
            <person name="Wang M."/>
            <person name="Gao L."/>
            <person name="Sun D."/>
            <person name="Zhang P."/>
            <person name="Guo F."/>
            <person name="Wang W."/>
            <person name="Li Y."/>
            <person name="Wang J."/>
            <person name="Varshney R.K."/>
            <person name="Wang J."/>
            <person name="Ling H.Q."/>
            <person name="Wan P."/>
        </authorList>
    </citation>
    <scope>NUCLEOTIDE SEQUENCE</scope>
    <source>
        <strain evidence="9">cv. Jingnong 6</strain>
    </source>
</reference>
<dbReference type="GO" id="GO:0009507">
    <property type="term" value="C:chloroplast"/>
    <property type="evidence" value="ECO:0007669"/>
    <property type="project" value="UniProtKB-SubCell"/>
</dbReference>
<dbReference type="Gramene" id="KOM29648">
    <property type="protein sequence ID" value="KOM29648"/>
    <property type="gene ID" value="LR48_Vigan738s001300"/>
</dbReference>
<evidence type="ECO:0000256" key="3">
    <source>
        <dbReference type="ARBA" id="ARBA00023141"/>
    </source>
</evidence>
<dbReference type="SUPFAM" id="SSF51569">
    <property type="entry name" value="Aldolase"/>
    <property type="match status" value="2"/>
</dbReference>
<comment type="cofactor">
    <cofactor evidence="5">
        <name>Mn(2+)</name>
        <dbReference type="ChEBI" id="CHEBI:29035"/>
    </cofactor>
    <cofactor evidence="5">
        <name>Co(2+)</name>
        <dbReference type="ChEBI" id="CHEBI:48828"/>
    </cofactor>
    <cofactor evidence="5">
        <name>Cd(2+)</name>
        <dbReference type="ChEBI" id="CHEBI:48775"/>
    </cofactor>
    <text evidence="5">Binds 1 divalent cation per subunit. The enzyme is active with manganese, cobalt or cadmium ions.</text>
</comment>
<dbReference type="UniPathway" id="UPA00053">
    <property type="reaction ID" value="UER00084"/>
</dbReference>
<dbReference type="Proteomes" id="UP000053144">
    <property type="component" value="Unassembled WGS sequence"/>
</dbReference>
<dbReference type="AlphaFoldDB" id="A0A0L9TGD7"/>
<evidence type="ECO:0000256" key="6">
    <source>
        <dbReference type="RuleBase" id="RU363071"/>
    </source>
</evidence>
<keyword evidence="5" id="KW-0464">Manganese</keyword>
<dbReference type="PANTHER" id="PTHR21337">
    <property type="entry name" value="PHOSPHO-2-DEHYDRO-3-DEOXYHEPTONATE ALDOLASE 1, 2"/>
    <property type="match status" value="1"/>
</dbReference>
<name>A0A0L9TGD7_PHAAN</name>
<feature type="binding site" evidence="5">
    <location>
        <position position="135"/>
    </location>
    <ligand>
        <name>Mn(2+)</name>
        <dbReference type="ChEBI" id="CHEBI:29035"/>
    </ligand>
</feature>
<keyword evidence="2 6" id="KW-0808">Transferase</keyword>
<sequence length="256" mass="28609">MDGVKFLWMWQTEMPRSASLSSTTQCYSVRGSRPKPRPIQSVQAADNFVNVVTDDKQQQPRHEAKWAVDSWKSKKALQLPEYPNQENLWAVLKSLEAFPPIVFAGEARNLEERLAAAAAAGNAFLLQGGGFWTHCGWNSTLEAVFAGIPMLTFPLFVDQVPNSRQILEVWKNGWELKRSVLGSEELISEKEILEAIGEVMDVDVGRMAGQFAKPRSGQLEGKNGGKLPSYRGDNVNGDAFEEKARIPDPERMIRAY</sequence>
<dbReference type="InterPro" id="IPR002480">
    <property type="entry name" value="DAHP_synth_2"/>
</dbReference>
<comment type="similarity">
    <text evidence="6">Belongs to the class-II DAHP synthase family.</text>
</comment>
<dbReference type="Gene3D" id="3.40.50.2000">
    <property type="entry name" value="Glycogen Phosphorylase B"/>
    <property type="match status" value="1"/>
</dbReference>
<comment type="pathway">
    <text evidence="6">Metabolic intermediate biosynthesis; chorismate biosynthesis; chorismate from D-erythrose 4-phosphate and phosphoenolpyruvate: step 1/7.</text>
</comment>
<dbReference type="GO" id="GO:0009073">
    <property type="term" value="P:aromatic amino acid family biosynthetic process"/>
    <property type="evidence" value="ECO:0007669"/>
    <property type="project" value="UniProtKB-KW"/>
</dbReference>
<proteinExistence type="inferred from homology"/>
<feature type="binding site" evidence="5">
    <location>
        <position position="206"/>
    </location>
    <ligand>
        <name>phosphoenolpyruvate</name>
        <dbReference type="ChEBI" id="CHEBI:58702"/>
    </ligand>
</feature>
<evidence type="ECO:0000313" key="8">
    <source>
        <dbReference type="EMBL" id="KOM29648.1"/>
    </source>
</evidence>
<dbReference type="InterPro" id="IPR002213">
    <property type="entry name" value="UDP_glucos_trans"/>
</dbReference>
<evidence type="ECO:0000256" key="1">
    <source>
        <dbReference type="ARBA" id="ARBA00022605"/>
    </source>
</evidence>
<organism evidence="8 9">
    <name type="scientific">Phaseolus angularis</name>
    <name type="common">Azuki bean</name>
    <name type="synonym">Vigna angularis</name>
    <dbReference type="NCBI Taxonomy" id="3914"/>
    <lineage>
        <taxon>Eukaryota</taxon>
        <taxon>Viridiplantae</taxon>
        <taxon>Streptophyta</taxon>
        <taxon>Embryophyta</taxon>
        <taxon>Tracheophyta</taxon>
        <taxon>Spermatophyta</taxon>
        <taxon>Magnoliopsida</taxon>
        <taxon>eudicotyledons</taxon>
        <taxon>Gunneridae</taxon>
        <taxon>Pentapetalae</taxon>
        <taxon>rosids</taxon>
        <taxon>fabids</taxon>
        <taxon>Fabales</taxon>
        <taxon>Fabaceae</taxon>
        <taxon>Papilionoideae</taxon>
        <taxon>50 kb inversion clade</taxon>
        <taxon>NPAAA clade</taxon>
        <taxon>indigoferoid/millettioid clade</taxon>
        <taxon>Phaseoleae</taxon>
        <taxon>Vigna</taxon>
    </lineage>
</organism>
<keyword evidence="3 6" id="KW-0057">Aromatic amino acid biosynthesis</keyword>
<keyword evidence="6" id="KW-0809">Transit peptide</keyword>
<dbReference type="GO" id="GO:0008194">
    <property type="term" value="F:UDP-glycosyltransferase activity"/>
    <property type="evidence" value="ECO:0007669"/>
    <property type="project" value="InterPro"/>
</dbReference>
<keyword evidence="6" id="KW-0934">Plastid</keyword>
<dbReference type="GO" id="GO:0003849">
    <property type="term" value="F:3-deoxy-7-phosphoheptulonate synthase activity"/>
    <property type="evidence" value="ECO:0007669"/>
    <property type="project" value="UniProtKB-EC"/>
</dbReference>
<evidence type="ECO:0000256" key="4">
    <source>
        <dbReference type="ARBA" id="ARBA00047508"/>
    </source>
</evidence>
<dbReference type="SUPFAM" id="SSF53756">
    <property type="entry name" value="UDP-Glycosyltransferase/glycogen phosphorylase"/>
    <property type="match status" value="1"/>
</dbReference>
<dbReference type="GO" id="GO:0008652">
    <property type="term" value="P:amino acid biosynthetic process"/>
    <property type="evidence" value="ECO:0007669"/>
    <property type="project" value="UniProtKB-KW"/>
</dbReference>